<evidence type="ECO:0000256" key="6">
    <source>
        <dbReference type="ARBA" id="ARBA00022989"/>
    </source>
</evidence>
<comment type="function">
    <text evidence="12">Component of the F(0) channel, it forms part of the peripheral stalk, linking F(1) to F(0).</text>
</comment>
<feature type="coiled-coil region" evidence="14">
    <location>
        <begin position="40"/>
        <end position="93"/>
    </location>
</feature>
<dbReference type="HAMAP" id="MF_01398">
    <property type="entry name" value="ATP_synth_b_bprime"/>
    <property type="match status" value="1"/>
</dbReference>
<evidence type="ECO:0000256" key="14">
    <source>
        <dbReference type="SAM" id="Coils"/>
    </source>
</evidence>
<keyword evidence="12" id="KW-1003">Cell membrane</keyword>
<comment type="subunit">
    <text evidence="12">F-type ATPases have 2 components, F(1) - the catalytic core - and F(0) - the membrane proton channel. F(1) has five subunits: alpha(3), beta(3), gamma(1), delta(1), epsilon(1). F(0) has three main subunits: a(1), b(2) and c(10-14). The alpha and beta chains form an alternating ring which encloses part of the gamma chain. F(1) is attached to F(0) by a central stalk formed by the gamma and epsilon chains, while a peripheral stalk is formed by the delta and b chains.</text>
</comment>
<evidence type="ECO:0000256" key="11">
    <source>
        <dbReference type="ARBA" id="ARBA00037847"/>
    </source>
</evidence>
<dbReference type="GO" id="GO:0012505">
    <property type="term" value="C:endomembrane system"/>
    <property type="evidence" value="ECO:0007669"/>
    <property type="project" value="UniProtKB-SubCell"/>
</dbReference>
<dbReference type="InterPro" id="IPR050059">
    <property type="entry name" value="ATP_synthase_B_chain"/>
</dbReference>
<dbReference type="InterPro" id="IPR002146">
    <property type="entry name" value="ATP_synth_b/b'su_bac/chlpt"/>
</dbReference>
<dbReference type="PANTHER" id="PTHR33445:SF1">
    <property type="entry name" value="ATP SYNTHASE SUBUNIT B"/>
    <property type="match status" value="1"/>
</dbReference>
<organism evidence="15 16">
    <name type="scientific">Candidatus Roizmanbacteria bacterium GW2011_GWA2_35_19</name>
    <dbReference type="NCBI Taxonomy" id="1618478"/>
    <lineage>
        <taxon>Bacteria</taxon>
        <taxon>Candidatus Roizmaniibacteriota</taxon>
    </lineage>
</organism>
<keyword evidence="7 12" id="KW-0406">Ion transport</keyword>
<evidence type="ECO:0000256" key="4">
    <source>
        <dbReference type="ARBA" id="ARBA00022692"/>
    </source>
</evidence>
<dbReference type="Proteomes" id="UP000034457">
    <property type="component" value="Unassembled WGS sequence"/>
</dbReference>
<evidence type="ECO:0000313" key="16">
    <source>
        <dbReference type="Proteomes" id="UP000034457"/>
    </source>
</evidence>
<keyword evidence="3 12" id="KW-0138">CF(0)</keyword>
<evidence type="ECO:0000313" key="15">
    <source>
        <dbReference type="EMBL" id="KKP73466.1"/>
    </source>
</evidence>
<keyword evidence="4 12" id="KW-0812">Transmembrane</keyword>
<dbReference type="GO" id="GO:0046961">
    <property type="term" value="F:proton-transporting ATPase activity, rotational mechanism"/>
    <property type="evidence" value="ECO:0007669"/>
    <property type="project" value="TreeGrafter"/>
</dbReference>
<keyword evidence="14" id="KW-0175">Coiled coil</keyword>
<evidence type="ECO:0000256" key="10">
    <source>
        <dbReference type="ARBA" id="ARBA00025198"/>
    </source>
</evidence>
<evidence type="ECO:0000256" key="2">
    <source>
        <dbReference type="ARBA" id="ARBA00022448"/>
    </source>
</evidence>
<evidence type="ECO:0000256" key="3">
    <source>
        <dbReference type="ARBA" id="ARBA00022547"/>
    </source>
</evidence>
<keyword evidence="2 12" id="KW-0813">Transport</keyword>
<sequence>MENLGIDIKLLIAQMINFGLFFFIIKKFVTKPFLNFVEDEKNKEAEKARLIEKITKQEEEYAKKERDLQMRIKKEMEKALLAAKNDAKLVKEEMINEAKSEAAVIRENAKKEIIEDKEKLYSEIKSKIAELSLVVVKQSLSDVLDDSTKRKISEKLIDKLGKTVKLYEN</sequence>
<dbReference type="PANTHER" id="PTHR33445">
    <property type="entry name" value="ATP SYNTHASE SUBUNIT B', CHLOROPLASTIC"/>
    <property type="match status" value="1"/>
</dbReference>
<evidence type="ECO:0000256" key="1">
    <source>
        <dbReference type="ARBA" id="ARBA00005513"/>
    </source>
</evidence>
<comment type="similarity">
    <text evidence="1 12 13">Belongs to the ATPase B chain family.</text>
</comment>
<evidence type="ECO:0000256" key="9">
    <source>
        <dbReference type="ARBA" id="ARBA00023310"/>
    </source>
</evidence>
<comment type="caution">
    <text evidence="15">The sequence shown here is derived from an EMBL/GenBank/DDBJ whole genome shotgun (WGS) entry which is preliminary data.</text>
</comment>
<dbReference type="AlphaFoldDB" id="A0A0G0CBM2"/>
<evidence type="ECO:0000256" key="7">
    <source>
        <dbReference type="ARBA" id="ARBA00023065"/>
    </source>
</evidence>
<dbReference type="GO" id="GO:0046933">
    <property type="term" value="F:proton-transporting ATP synthase activity, rotational mechanism"/>
    <property type="evidence" value="ECO:0007669"/>
    <property type="project" value="UniProtKB-UniRule"/>
</dbReference>
<protein>
    <recommendedName>
        <fullName evidence="12">ATP synthase subunit b</fullName>
    </recommendedName>
    <alternativeName>
        <fullName evidence="12">ATP synthase F(0) sector subunit b</fullName>
    </alternativeName>
    <alternativeName>
        <fullName evidence="12">ATPase subunit I</fullName>
    </alternativeName>
    <alternativeName>
        <fullName evidence="12">F-type ATPase subunit b</fullName>
        <shortName evidence="12">F-ATPase subunit b</shortName>
    </alternativeName>
</protein>
<keyword evidence="9 12" id="KW-0066">ATP synthesis</keyword>
<evidence type="ECO:0000256" key="8">
    <source>
        <dbReference type="ARBA" id="ARBA00023136"/>
    </source>
</evidence>
<dbReference type="GO" id="GO:0005886">
    <property type="term" value="C:plasma membrane"/>
    <property type="evidence" value="ECO:0007669"/>
    <property type="project" value="UniProtKB-SubCell"/>
</dbReference>
<dbReference type="CDD" id="cd06503">
    <property type="entry name" value="ATP-synt_Fo_b"/>
    <property type="match status" value="1"/>
</dbReference>
<dbReference type="GO" id="GO:0045259">
    <property type="term" value="C:proton-transporting ATP synthase complex"/>
    <property type="evidence" value="ECO:0007669"/>
    <property type="project" value="UniProtKB-KW"/>
</dbReference>
<proteinExistence type="inferred from homology"/>
<dbReference type="STRING" id="1618478.UR68_C0004G0019"/>
<reference evidence="15 16" key="1">
    <citation type="journal article" date="2015" name="Nature">
        <title>rRNA introns, odd ribosomes, and small enigmatic genomes across a large radiation of phyla.</title>
        <authorList>
            <person name="Brown C.T."/>
            <person name="Hug L.A."/>
            <person name="Thomas B.C."/>
            <person name="Sharon I."/>
            <person name="Castelle C.J."/>
            <person name="Singh A."/>
            <person name="Wilkins M.J."/>
            <person name="Williams K.H."/>
            <person name="Banfield J.F."/>
        </authorList>
    </citation>
    <scope>NUCLEOTIDE SEQUENCE [LARGE SCALE GENOMIC DNA]</scope>
</reference>
<evidence type="ECO:0000256" key="12">
    <source>
        <dbReference type="HAMAP-Rule" id="MF_01398"/>
    </source>
</evidence>
<gene>
    <name evidence="12" type="primary">atpF</name>
    <name evidence="15" type="ORF">UR68_C0004G0019</name>
</gene>
<name>A0A0G0CBM2_9BACT</name>
<comment type="function">
    <text evidence="10 12">F(1)F(0) ATP synthase produces ATP from ADP in the presence of a proton or sodium gradient. F-type ATPases consist of two structural domains, F(1) containing the extramembraneous catalytic core and F(0) containing the membrane proton channel, linked together by a central stalk and a peripheral stalk. During catalysis, ATP synthesis in the catalytic domain of F(1) is coupled via a rotary mechanism of the central stalk subunits to proton translocation.</text>
</comment>
<dbReference type="EMBL" id="LBQC01000004">
    <property type="protein sequence ID" value="KKP73466.1"/>
    <property type="molecule type" value="Genomic_DNA"/>
</dbReference>
<comment type="subcellular location">
    <subcellularLocation>
        <location evidence="12">Cell membrane</location>
        <topology evidence="12">Single-pass membrane protein</topology>
    </subcellularLocation>
    <subcellularLocation>
        <location evidence="11">Endomembrane system</location>
        <topology evidence="11">Single-pass membrane protein</topology>
    </subcellularLocation>
</comment>
<evidence type="ECO:0000256" key="5">
    <source>
        <dbReference type="ARBA" id="ARBA00022781"/>
    </source>
</evidence>
<evidence type="ECO:0000256" key="13">
    <source>
        <dbReference type="RuleBase" id="RU003848"/>
    </source>
</evidence>
<keyword evidence="8 12" id="KW-0472">Membrane</keyword>
<accession>A0A0G0CBM2</accession>
<keyword evidence="5 12" id="KW-0375">Hydrogen ion transport</keyword>
<dbReference type="Pfam" id="PF00430">
    <property type="entry name" value="ATP-synt_B"/>
    <property type="match status" value="1"/>
</dbReference>
<keyword evidence="6 12" id="KW-1133">Transmembrane helix</keyword>